<sequence>MYGPCNSSLSHSSSSSSSSSSASDFCFNHLPPPGVSHGPLSLPLLPQPLIIAEEGFSVNELDSLPVHEVAFVTSNYGSCASGSGSPSSPMSYCTQGPSLIERTASSHSLTPRNGLNLLVSSPTGLNDNPVRRVFSTGDLQGVNPLARSRRAESPLSIENSAIIEGMMAKARCYSPEEKREKIERYRSKRTQRNFNKKIQYACRKTLADTRPRIKGRFARNDEQLSNSPQNQWTIADHDGGENDDEDVETWISLLDSLDSTD</sequence>
<evidence type="ECO:0000313" key="6">
    <source>
        <dbReference type="EMBL" id="GMH12778.1"/>
    </source>
</evidence>
<dbReference type="AlphaFoldDB" id="A0AAD3XQ09"/>
<dbReference type="PANTHER" id="PTHR31319:SF114">
    <property type="entry name" value="OS12G0262400 PROTEIN"/>
    <property type="match status" value="1"/>
</dbReference>
<accession>A0AAD3XQ09</accession>
<proteinExistence type="predicted"/>
<keyword evidence="2 3" id="KW-0539">Nucleus</keyword>
<keyword evidence="7" id="KW-1185">Reference proteome</keyword>
<dbReference type="GO" id="GO:0009909">
    <property type="term" value="P:regulation of flower development"/>
    <property type="evidence" value="ECO:0007669"/>
    <property type="project" value="InterPro"/>
</dbReference>
<dbReference type="InterPro" id="IPR045281">
    <property type="entry name" value="CONSTANS-like"/>
</dbReference>
<dbReference type="Proteomes" id="UP001279734">
    <property type="component" value="Unassembled WGS sequence"/>
</dbReference>
<dbReference type="GO" id="GO:0003700">
    <property type="term" value="F:DNA-binding transcription factor activity"/>
    <property type="evidence" value="ECO:0007669"/>
    <property type="project" value="TreeGrafter"/>
</dbReference>
<evidence type="ECO:0000256" key="1">
    <source>
        <dbReference type="ARBA" id="ARBA00004123"/>
    </source>
</evidence>
<evidence type="ECO:0000256" key="3">
    <source>
        <dbReference type="PROSITE-ProRule" id="PRU00357"/>
    </source>
</evidence>
<feature type="region of interest" description="Disordered" evidence="4">
    <location>
        <begin position="222"/>
        <end position="245"/>
    </location>
</feature>
<evidence type="ECO:0000256" key="2">
    <source>
        <dbReference type="ARBA" id="ARBA00023242"/>
    </source>
</evidence>
<name>A0AAD3XQ09_NEPGR</name>
<gene>
    <name evidence="6" type="ORF">Nepgr_014619</name>
</gene>
<comment type="subcellular location">
    <subcellularLocation>
        <location evidence="1 3">Nucleus</location>
    </subcellularLocation>
</comment>
<organism evidence="6 7">
    <name type="scientific">Nepenthes gracilis</name>
    <name type="common">Slender pitcher plant</name>
    <dbReference type="NCBI Taxonomy" id="150966"/>
    <lineage>
        <taxon>Eukaryota</taxon>
        <taxon>Viridiplantae</taxon>
        <taxon>Streptophyta</taxon>
        <taxon>Embryophyta</taxon>
        <taxon>Tracheophyta</taxon>
        <taxon>Spermatophyta</taxon>
        <taxon>Magnoliopsida</taxon>
        <taxon>eudicotyledons</taxon>
        <taxon>Gunneridae</taxon>
        <taxon>Pentapetalae</taxon>
        <taxon>Caryophyllales</taxon>
        <taxon>Nepenthaceae</taxon>
        <taxon>Nepenthes</taxon>
    </lineage>
</organism>
<dbReference type="PANTHER" id="PTHR31319">
    <property type="entry name" value="ZINC FINGER PROTEIN CONSTANS-LIKE 4"/>
    <property type="match status" value="1"/>
</dbReference>
<evidence type="ECO:0000256" key="4">
    <source>
        <dbReference type="SAM" id="MobiDB-lite"/>
    </source>
</evidence>
<reference evidence="6" key="1">
    <citation type="submission" date="2023-05" db="EMBL/GenBank/DDBJ databases">
        <title>Nepenthes gracilis genome sequencing.</title>
        <authorList>
            <person name="Fukushima K."/>
        </authorList>
    </citation>
    <scope>NUCLEOTIDE SEQUENCE</scope>
    <source>
        <strain evidence="6">SING2019-196</strain>
    </source>
</reference>
<comment type="caution">
    <text evidence="6">The sequence shown here is derived from an EMBL/GenBank/DDBJ whole genome shotgun (WGS) entry which is preliminary data.</text>
</comment>
<dbReference type="InterPro" id="IPR010402">
    <property type="entry name" value="CCT_domain"/>
</dbReference>
<dbReference type="GO" id="GO:0005634">
    <property type="term" value="C:nucleus"/>
    <property type="evidence" value="ECO:0007669"/>
    <property type="project" value="UniProtKB-SubCell"/>
</dbReference>
<feature type="compositionally biased region" description="Polar residues" evidence="4">
    <location>
        <begin position="223"/>
        <end position="233"/>
    </location>
</feature>
<feature type="domain" description="CCT" evidence="5">
    <location>
        <begin position="178"/>
        <end position="220"/>
    </location>
</feature>
<dbReference type="EMBL" id="BSYO01000012">
    <property type="protein sequence ID" value="GMH12778.1"/>
    <property type="molecule type" value="Genomic_DNA"/>
</dbReference>
<protein>
    <recommendedName>
        <fullName evidence="5">CCT domain-containing protein</fullName>
    </recommendedName>
</protein>
<evidence type="ECO:0000313" key="7">
    <source>
        <dbReference type="Proteomes" id="UP001279734"/>
    </source>
</evidence>
<evidence type="ECO:0000259" key="5">
    <source>
        <dbReference type="PROSITE" id="PS51017"/>
    </source>
</evidence>
<dbReference type="Pfam" id="PF06203">
    <property type="entry name" value="CCT"/>
    <property type="match status" value="1"/>
</dbReference>
<dbReference type="PROSITE" id="PS51017">
    <property type="entry name" value="CCT"/>
    <property type="match status" value="1"/>
</dbReference>